<accession>A0A8D8ZTD4</accession>
<dbReference type="AlphaFoldDB" id="A0A8D8ZTD4"/>
<sequence length="135" mass="15044">MIQSFPGPKQVGIVAKVRVTLKTITLTFSHVFCTRAMFFLTSITAVSLNFTTCLIIVDGLQTEQLPGNSRKTPALGHLVYILMFITHRINIHEIIPDGFIVVHWPSGVHVCGKIGYVTTSLPFIIQRISSSRCCW</sequence>
<dbReference type="EMBL" id="HBUF01533919">
    <property type="protein sequence ID" value="CAG6752656.1"/>
    <property type="molecule type" value="Transcribed_RNA"/>
</dbReference>
<name>A0A8D8ZTD4_9HEMI</name>
<protein>
    <submittedName>
        <fullName evidence="1">Uncharacterized protein</fullName>
    </submittedName>
</protein>
<organism evidence="1">
    <name type="scientific">Cacopsylla melanoneura</name>
    <dbReference type="NCBI Taxonomy" id="428564"/>
    <lineage>
        <taxon>Eukaryota</taxon>
        <taxon>Metazoa</taxon>
        <taxon>Ecdysozoa</taxon>
        <taxon>Arthropoda</taxon>
        <taxon>Hexapoda</taxon>
        <taxon>Insecta</taxon>
        <taxon>Pterygota</taxon>
        <taxon>Neoptera</taxon>
        <taxon>Paraneoptera</taxon>
        <taxon>Hemiptera</taxon>
        <taxon>Sternorrhyncha</taxon>
        <taxon>Psylloidea</taxon>
        <taxon>Psyllidae</taxon>
        <taxon>Psyllinae</taxon>
        <taxon>Cacopsylla</taxon>
    </lineage>
</organism>
<evidence type="ECO:0000313" key="1">
    <source>
        <dbReference type="EMBL" id="CAG6752656.1"/>
    </source>
</evidence>
<reference evidence="1" key="1">
    <citation type="submission" date="2021-05" db="EMBL/GenBank/DDBJ databases">
        <authorList>
            <person name="Alioto T."/>
            <person name="Alioto T."/>
            <person name="Gomez Garrido J."/>
        </authorList>
    </citation>
    <scope>NUCLEOTIDE SEQUENCE</scope>
</reference>
<proteinExistence type="predicted"/>